<dbReference type="EMBL" id="JAPFFF010000055">
    <property type="protein sequence ID" value="KAK8838460.1"/>
    <property type="molecule type" value="Genomic_DNA"/>
</dbReference>
<proteinExistence type="predicted"/>
<accession>A0ABR2GYZ2</accession>
<evidence type="ECO:0000313" key="1">
    <source>
        <dbReference type="EMBL" id="KAK8838460.1"/>
    </source>
</evidence>
<evidence type="ECO:0000313" key="2">
    <source>
        <dbReference type="Proteomes" id="UP001470230"/>
    </source>
</evidence>
<gene>
    <name evidence="1" type="ORF">M9Y10_033087</name>
</gene>
<sequence>MKKRPIMLRDGGEIEIDNDESPKYFKMAANKKGYDSPSKYGGLSLIMKPRDEAALKESLQCFQTAIEK</sequence>
<name>A0ABR2GYZ2_9EUKA</name>
<reference evidence="1 2" key="1">
    <citation type="submission" date="2024-04" db="EMBL/GenBank/DDBJ databases">
        <title>Tritrichomonas musculus Genome.</title>
        <authorList>
            <person name="Alves-Ferreira E."/>
            <person name="Grigg M."/>
            <person name="Lorenzi H."/>
            <person name="Galac M."/>
        </authorList>
    </citation>
    <scope>NUCLEOTIDE SEQUENCE [LARGE SCALE GENOMIC DNA]</scope>
    <source>
        <strain evidence="1 2">EAF2021</strain>
    </source>
</reference>
<dbReference type="Proteomes" id="UP001470230">
    <property type="component" value="Unassembled WGS sequence"/>
</dbReference>
<comment type="caution">
    <text evidence="1">The sequence shown here is derived from an EMBL/GenBank/DDBJ whole genome shotgun (WGS) entry which is preliminary data.</text>
</comment>
<organism evidence="1 2">
    <name type="scientific">Tritrichomonas musculus</name>
    <dbReference type="NCBI Taxonomy" id="1915356"/>
    <lineage>
        <taxon>Eukaryota</taxon>
        <taxon>Metamonada</taxon>
        <taxon>Parabasalia</taxon>
        <taxon>Tritrichomonadida</taxon>
        <taxon>Tritrichomonadidae</taxon>
        <taxon>Tritrichomonas</taxon>
    </lineage>
</organism>
<keyword evidence="2" id="KW-1185">Reference proteome</keyword>
<protein>
    <submittedName>
        <fullName evidence="1">Uncharacterized protein</fullName>
    </submittedName>
</protein>